<feature type="domain" description="PilZ" evidence="1">
    <location>
        <begin position="13"/>
        <end position="94"/>
    </location>
</feature>
<organism evidence="2 3">
    <name type="scientific">Qipengyuania flava</name>
    <dbReference type="NCBI Taxonomy" id="192812"/>
    <lineage>
        <taxon>Bacteria</taxon>
        <taxon>Pseudomonadati</taxon>
        <taxon>Pseudomonadota</taxon>
        <taxon>Alphaproteobacteria</taxon>
        <taxon>Sphingomonadales</taxon>
        <taxon>Erythrobacteraceae</taxon>
        <taxon>Qipengyuania</taxon>
    </lineage>
</organism>
<evidence type="ECO:0000313" key="2">
    <source>
        <dbReference type="EMBL" id="QFI63348.1"/>
    </source>
</evidence>
<accession>A0A5P6NBS5</accession>
<evidence type="ECO:0000313" key="3">
    <source>
        <dbReference type="Proteomes" id="UP000325385"/>
    </source>
</evidence>
<gene>
    <name evidence="2" type="ORF">D0Y83_08755</name>
</gene>
<dbReference type="GO" id="GO:0035438">
    <property type="term" value="F:cyclic-di-GMP binding"/>
    <property type="evidence" value="ECO:0007669"/>
    <property type="project" value="InterPro"/>
</dbReference>
<name>A0A5P6NBS5_9SPHN</name>
<dbReference type="SUPFAM" id="SSF141371">
    <property type="entry name" value="PilZ domain-like"/>
    <property type="match status" value="1"/>
</dbReference>
<dbReference type="Proteomes" id="UP000325385">
    <property type="component" value="Chromosome"/>
</dbReference>
<dbReference type="EMBL" id="CP032228">
    <property type="protein sequence ID" value="QFI63348.1"/>
    <property type="molecule type" value="Genomic_DNA"/>
</dbReference>
<protein>
    <submittedName>
        <fullName evidence="2">PilZ domain-containing protein</fullName>
    </submittedName>
</protein>
<evidence type="ECO:0000259" key="1">
    <source>
        <dbReference type="Pfam" id="PF07238"/>
    </source>
</evidence>
<dbReference type="InterPro" id="IPR009875">
    <property type="entry name" value="PilZ_domain"/>
</dbReference>
<sequence>MIRREDPAVYAEEKRAESRYELSSKARLRQGKVRYPDAIVLDLSQGGCLIDHGHFHLTLGTITVKLPGFEAFTGLVRWIEGQTAGVWFDRPLHPAIVDHITGLFPRERPMARANSMISHACLQGRPRSVLL</sequence>
<proteinExistence type="predicted"/>
<dbReference type="Pfam" id="PF07238">
    <property type="entry name" value="PilZ"/>
    <property type="match status" value="1"/>
</dbReference>
<dbReference type="AlphaFoldDB" id="A0A5P6NBS5"/>
<reference evidence="3" key="1">
    <citation type="submission" date="2018-09" db="EMBL/GenBank/DDBJ databases">
        <title>Nocardia yunnanensis sp. nov., an actinomycete isolated from a soil sample.</title>
        <authorList>
            <person name="Zhang J."/>
        </authorList>
    </citation>
    <scope>NUCLEOTIDE SEQUENCE [LARGE SCALE GENOMIC DNA]</scope>
    <source>
        <strain evidence="3">21-3</strain>
    </source>
</reference>